<name>A0A814DB55_ADIRI</name>
<proteinExistence type="predicted"/>
<sequence>MAKNATAMMAIGVVLMMIVFQSSIVNGQVIWLCPVGSTNCNNGFCCPSSTPVCGGIGRCCPSNYPIYYNNRCYGIVGKSSISDTKVDAVVAIPGSS</sequence>
<evidence type="ECO:0000256" key="1">
    <source>
        <dbReference type="SAM" id="SignalP"/>
    </source>
</evidence>
<feature type="chain" id="PRO_5036224160" evidence="1">
    <location>
        <begin position="28"/>
        <end position="96"/>
    </location>
</feature>
<dbReference type="AlphaFoldDB" id="A0A814DB55"/>
<dbReference type="EMBL" id="CAJNOR010000545">
    <property type="protein sequence ID" value="CAF0943888.1"/>
    <property type="molecule type" value="Genomic_DNA"/>
</dbReference>
<protein>
    <submittedName>
        <fullName evidence="3">Uncharacterized protein</fullName>
    </submittedName>
</protein>
<evidence type="ECO:0000313" key="3">
    <source>
        <dbReference type="EMBL" id="CAF0951870.1"/>
    </source>
</evidence>
<reference evidence="3" key="1">
    <citation type="submission" date="2021-02" db="EMBL/GenBank/DDBJ databases">
        <authorList>
            <person name="Nowell W R."/>
        </authorList>
    </citation>
    <scope>NUCLEOTIDE SEQUENCE</scope>
</reference>
<evidence type="ECO:0000313" key="5">
    <source>
        <dbReference type="Proteomes" id="UP000663852"/>
    </source>
</evidence>
<accession>A0A814DB55</accession>
<feature type="signal peptide" evidence="1">
    <location>
        <begin position="1"/>
        <end position="27"/>
    </location>
</feature>
<evidence type="ECO:0000313" key="4">
    <source>
        <dbReference type="Proteomes" id="UP000663828"/>
    </source>
</evidence>
<keyword evidence="1" id="KW-0732">Signal</keyword>
<comment type="caution">
    <text evidence="3">The sequence shown here is derived from an EMBL/GenBank/DDBJ whole genome shotgun (WGS) entry which is preliminary data.</text>
</comment>
<dbReference type="Proteomes" id="UP000663828">
    <property type="component" value="Unassembled WGS sequence"/>
</dbReference>
<gene>
    <name evidence="3" type="ORF">EDS130_LOCUS12384</name>
    <name evidence="2" type="ORF">XAT740_LOCUS10273</name>
</gene>
<evidence type="ECO:0000313" key="2">
    <source>
        <dbReference type="EMBL" id="CAF0943888.1"/>
    </source>
</evidence>
<organism evidence="3 5">
    <name type="scientific">Adineta ricciae</name>
    <name type="common">Rotifer</name>
    <dbReference type="NCBI Taxonomy" id="249248"/>
    <lineage>
        <taxon>Eukaryota</taxon>
        <taxon>Metazoa</taxon>
        <taxon>Spiralia</taxon>
        <taxon>Gnathifera</taxon>
        <taxon>Rotifera</taxon>
        <taxon>Eurotatoria</taxon>
        <taxon>Bdelloidea</taxon>
        <taxon>Adinetida</taxon>
        <taxon>Adinetidae</taxon>
        <taxon>Adineta</taxon>
    </lineage>
</organism>
<keyword evidence="4" id="KW-1185">Reference proteome</keyword>
<dbReference type="Proteomes" id="UP000663852">
    <property type="component" value="Unassembled WGS sequence"/>
</dbReference>
<dbReference type="EMBL" id="CAJNOJ010000047">
    <property type="protein sequence ID" value="CAF0951870.1"/>
    <property type="molecule type" value="Genomic_DNA"/>
</dbReference>